<evidence type="ECO:0000313" key="6">
    <source>
        <dbReference type="EMBL" id="KAL3230179.1"/>
    </source>
</evidence>
<feature type="compositionally biased region" description="Basic and acidic residues" evidence="4">
    <location>
        <begin position="283"/>
        <end position="324"/>
    </location>
</feature>
<evidence type="ECO:0000313" key="7">
    <source>
        <dbReference type="Proteomes" id="UP001623330"/>
    </source>
</evidence>
<evidence type="ECO:0000256" key="1">
    <source>
        <dbReference type="ARBA" id="ARBA00007761"/>
    </source>
</evidence>
<proteinExistence type="inferred from homology"/>
<dbReference type="PRINTS" id="PR00452">
    <property type="entry name" value="SH3DOMAIN"/>
</dbReference>
<comment type="caution">
    <text evidence="6">The sequence shown here is derived from an EMBL/GenBank/DDBJ whole genome shotgun (WGS) entry which is preliminary data.</text>
</comment>
<feature type="region of interest" description="Disordered" evidence="4">
    <location>
        <begin position="249"/>
        <end position="379"/>
    </location>
</feature>
<dbReference type="InterPro" id="IPR036028">
    <property type="entry name" value="SH3-like_dom_sf"/>
</dbReference>
<dbReference type="PANTHER" id="PTHR15629:SF2">
    <property type="entry name" value="SH3 DOMAIN-CONTAINING YSC84-LIKE PROTEIN 1"/>
    <property type="match status" value="1"/>
</dbReference>
<dbReference type="SUPFAM" id="SSF50044">
    <property type="entry name" value="SH3-domain"/>
    <property type="match status" value="1"/>
</dbReference>
<dbReference type="Gene3D" id="2.30.30.40">
    <property type="entry name" value="SH3 Domains"/>
    <property type="match status" value="1"/>
</dbReference>
<evidence type="ECO:0000259" key="5">
    <source>
        <dbReference type="PROSITE" id="PS50002"/>
    </source>
</evidence>
<name>A0ABR4NQ09_9SACH</name>
<keyword evidence="2 3" id="KW-0728">SH3 domain</keyword>
<gene>
    <name evidence="6" type="ORF">RNJ44_01542</name>
</gene>
<feature type="compositionally biased region" description="Polar residues" evidence="4">
    <location>
        <begin position="249"/>
        <end position="258"/>
    </location>
</feature>
<dbReference type="Pfam" id="PF00018">
    <property type="entry name" value="SH3_1"/>
    <property type="match status" value="1"/>
</dbReference>
<evidence type="ECO:0000256" key="2">
    <source>
        <dbReference type="ARBA" id="ARBA00022443"/>
    </source>
</evidence>
<dbReference type="EMBL" id="JBEVYD010000010">
    <property type="protein sequence ID" value="KAL3230179.1"/>
    <property type="molecule type" value="Genomic_DNA"/>
</dbReference>
<keyword evidence="7" id="KW-1185">Reference proteome</keyword>
<accession>A0ABR4NQ09</accession>
<evidence type="ECO:0000256" key="4">
    <source>
        <dbReference type="SAM" id="MobiDB-lite"/>
    </source>
</evidence>
<feature type="compositionally biased region" description="Pro residues" evidence="4">
    <location>
        <begin position="349"/>
        <end position="378"/>
    </location>
</feature>
<dbReference type="Proteomes" id="UP001623330">
    <property type="component" value="Unassembled WGS sequence"/>
</dbReference>
<protein>
    <submittedName>
        <fullName evidence="6">LAS seventeen-binding protein 3</fullName>
    </submittedName>
</protein>
<dbReference type="PANTHER" id="PTHR15629">
    <property type="entry name" value="SH3YL1 PROTEIN"/>
    <property type="match status" value="1"/>
</dbReference>
<dbReference type="CDD" id="cd11525">
    <property type="entry name" value="SYLF_SH3YL1_like"/>
    <property type="match status" value="1"/>
</dbReference>
<dbReference type="SMART" id="SM00326">
    <property type="entry name" value="SH3"/>
    <property type="match status" value="1"/>
</dbReference>
<dbReference type="Pfam" id="PF04366">
    <property type="entry name" value="Ysc84"/>
    <property type="match status" value="1"/>
</dbReference>
<dbReference type="InterPro" id="IPR001452">
    <property type="entry name" value="SH3_domain"/>
</dbReference>
<dbReference type="InterPro" id="IPR051702">
    <property type="entry name" value="SH3_domain_YSC84-like"/>
</dbReference>
<evidence type="ECO:0000256" key="3">
    <source>
        <dbReference type="PROSITE-ProRule" id="PRU00192"/>
    </source>
</evidence>
<feature type="domain" description="SH3" evidence="5">
    <location>
        <begin position="380"/>
        <end position="439"/>
    </location>
</feature>
<organism evidence="6 7">
    <name type="scientific">Nakaseomyces bracarensis</name>
    <dbReference type="NCBI Taxonomy" id="273131"/>
    <lineage>
        <taxon>Eukaryota</taxon>
        <taxon>Fungi</taxon>
        <taxon>Dikarya</taxon>
        <taxon>Ascomycota</taxon>
        <taxon>Saccharomycotina</taxon>
        <taxon>Saccharomycetes</taxon>
        <taxon>Saccharomycetales</taxon>
        <taxon>Saccharomycetaceae</taxon>
        <taxon>Nakaseomyces</taxon>
    </lineage>
</organism>
<dbReference type="PROSITE" id="PS50002">
    <property type="entry name" value="SH3"/>
    <property type="match status" value="1"/>
</dbReference>
<dbReference type="InterPro" id="IPR007461">
    <property type="entry name" value="Ysc84_actin-binding"/>
</dbReference>
<comment type="similarity">
    <text evidence="1">Belongs to the SH3YL1 family.</text>
</comment>
<reference evidence="6 7" key="1">
    <citation type="submission" date="2024-05" db="EMBL/GenBank/DDBJ databases">
        <title>Long read based assembly of the Candida bracarensis genome reveals expanded adhesin content.</title>
        <authorList>
            <person name="Marcet-Houben M."/>
            <person name="Ksiezopolska E."/>
            <person name="Gabaldon T."/>
        </authorList>
    </citation>
    <scope>NUCLEOTIDE SEQUENCE [LARGE SCALE GENOMIC DNA]</scope>
    <source>
        <strain evidence="6 7">CBM6</strain>
    </source>
</reference>
<sequence length="439" mass="48415">MTTLLGLNNPVPRDLQSESQKAARILRDFVKPGQAYGADQIIPPYVLQNARGLAVITVLKAGFLFSGRAGSGVIVTRLRDGSWSAPSAIAMGGAGAGGLIGFELTDFVFILNSQEAVDTFSEIGSVTFGGNISVAAGPVGRNTEADATASTGGIASVYTYSKSKGLFAGVSVEGSAIIERRDENKSAYGSHATAKRILSGEIEPLPCMDSLYAILETRCFTPPTNPNYAPYEDYGNRYYDDIPDSFSVYESSRRSNNGGYVPRSRARFDRNSGYQQASPQNQYDREYDNRQYDNRQYDNKQYDNRQYDNRQSDGRQYNDSRDMRPNSPPNNHPPPQRGEYEGHHQVHRVPPPLDQNHSPPPNSQQTPPMNPRPLPPRPGQAQIRARALFNFTGQEPGDLSFSKDDIIVVVKKSESTNDWWKGNLNGTEGIFPANYVELI</sequence>
<feature type="compositionally biased region" description="Pro residues" evidence="4">
    <location>
        <begin position="326"/>
        <end position="336"/>
    </location>
</feature>
<feature type="compositionally biased region" description="Polar residues" evidence="4">
    <location>
        <begin position="272"/>
        <end position="282"/>
    </location>
</feature>
<dbReference type="InterPro" id="IPR033643">
    <property type="entry name" value="SYLF_SH3YL1-like"/>
</dbReference>